<protein>
    <submittedName>
        <fullName evidence="1">Uncharacterized protein</fullName>
    </submittedName>
</protein>
<sequence>MANEHPPSDEQLWQEALDWLLKLHEQTDAEGEVSDQVLLAGLGDWLRQGSGQQQMFNQALTVWEATGMLPPGSMEVINRVLERVRQQL</sequence>
<organism evidence="1 2">
    <name type="scientific">Proteobacteria bacterium 228</name>
    <dbReference type="NCBI Taxonomy" id="2083153"/>
    <lineage>
        <taxon>Bacteria</taxon>
        <taxon>Pseudomonadati</taxon>
        <taxon>Pseudomonadota</taxon>
    </lineage>
</organism>
<evidence type="ECO:0000313" key="2">
    <source>
        <dbReference type="Proteomes" id="UP000238196"/>
    </source>
</evidence>
<dbReference type="OrthoDB" id="9771237at2"/>
<evidence type="ECO:0000313" key="1">
    <source>
        <dbReference type="EMBL" id="PPC75131.1"/>
    </source>
</evidence>
<dbReference type="Proteomes" id="UP000238196">
    <property type="component" value="Unassembled WGS sequence"/>
</dbReference>
<dbReference type="AlphaFoldDB" id="A0A2S5KK07"/>
<gene>
    <name evidence="1" type="ORF">C4K68_21045</name>
</gene>
<reference evidence="1 2" key="1">
    <citation type="submission" date="2018-02" db="EMBL/GenBank/DDBJ databases">
        <title>novel marine gammaproteobacteria from coastal saline agro ecosystem.</title>
        <authorList>
            <person name="Krishnan R."/>
            <person name="Ramesh Kumar N."/>
        </authorList>
    </citation>
    <scope>NUCLEOTIDE SEQUENCE [LARGE SCALE GENOMIC DNA]</scope>
    <source>
        <strain evidence="1 2">228</strain>
    </source>
</reference>
<comment type="caution">
    <text evidence="1">The sequence shown here is derived from an EMBL/GenBank/DDBJ whole genome shotgun (WGS) entry which is preliminary data.</text>
</comment>
<name>A0A2S5KK07_9PROT</name>
<dbReference type="EMBL" id="PRLP01000106">
    <property type="protein sequence ID" value="PPC75131.1"/>
    <property type="molecule type" value="Genomic_DNA"/>
</dbReference>
<proteinExistence type="predicted"/>
<accession>A0A2S5KK07</accession>